<dbReference type="InterPro" id="IPR002017">
    <property type="entry name" value="Spectrin_repeat"/>
</dbReference>
<dbReference type="CDD" id="cd00160">
    <property type="entry name" value="RhoGEF"/>
    <property type="match status" value="1"/>
</dbReference>
<dbReference type="GO" id="GO:0007411">
    <property type="term" value="P:axon guidance"/>
    <property type="evidence" value="ECO:0007669"/>
    <property type="project" value="TreeGrafter"/>
</dbReference>
<dbReference type="Pfam" id="PF22697">
    <property type="entry name" value="SOS1_NGEF_PH"/>
    <property type="match status" value="1"/>
</dbReference>
<dbReference type="GO" id="GO:0005085">
    <property type="term" value="F:guanyl-nucleotide exchange factor activity"/>
    <property type="evidence" value="ECO:0007669"/>
    <property type="project" value="UniProtKB-KW"/>
</dbReference>
<keyword evidence="1" id="KW-0344">Guanine-nucleotide releasing factor</keyword>
<dbReference type="SUPFAM" id="SSF52087">
    <property type="entry name" value="CRAL/TRIO domain"/>
    <property type="match status" value="1"/>
</dbReference>
<dbReference type="Gene3D" id="2.30.29.30">
    <property type="entry name" value="Pleckstrin-homology domain (PH domain)/Phosphotyrosine-binding domain (PTB)"/>
    <property type="match status" value="1"/>
</dbReference>
<dbReference type="PANTHER" id="PTHR22826:SF106">
    <property type="entry name" value="TRIO, ISOFORM A"/>
    <property type="match status" value="1"/>
</dbReference>
<dbReference type="GO" id="GO:0019898">
    <property type="term" value="C:extrinsic component of membrane"/>
    <property type="evidence" value="ECO:0007669"/>
    <property type="project" value="TreeGrafter"/>
</dbReference>
<dbReference type="SMART" id="SM00233">
    <property type="entry name" value="PH"/>
    <property type="match status" value="1"/>
</dbReference>
<proteinExistence type="predicted"/>
<dbReference type="SUPFAM" id="SSF50729">
    <property type="entry name" value="PH domain-like"/>
    <property type="match status" value="1"/>
</dbReference>
<dbReference type="Pfam" id="PF00621">
    <property type="entry name" value="RhoGEF"/>
    <property type="match status" value="1"/>
</dbReference>
<evidence type="ECO:0000256" key="2">
    <source>
        <dbReference type="SAM" id="Coils"/>
    </source>
</evidence>
<feature type="compositionally biased region" description="Polar residues" evidence="3">
    <location>
        <begin position="1672"/>
        <end position="1681"/>
    </location>
</feature>
<dbReference type="GO" id="GO:0005886">
    <property type="term" value="C:plasma membrane"/>
    <property type="evidence" value="ECO:0007669"/>
    <property type="project" value="TreeGrafter"/>
</dbReference>
<dbReference type="InterPro" id="IPR011993">
    <property type="entry name" value="PH-like_dom_sf"/>
</dbReference>
<dbReference type="InterPro" id="IPR001251">
    <property type="entry name" value="CRAL-TRIO_dom"/>
</dbReference>
<feature type="coiled-coil region" evidence="2">
    <location>
        <begin position="549"/>
        <end position="576"/>
    </location>
</feature>
<dbReference type="InterPro" id="IPR001849">
    <property type="entry name" value="PH_domain"/>
</dbReference>
<keyword evidence="2" id="KW-0175">Coiled coil</keyword>
<evidence type="ECO:0000313" key="7">
    <source>
        <dbReference type="Proteomes" id="UP000663829"/>
    </source>
</evidence>
<dbReference type="PANTHER" id="PTHR22826">
    <property type="entry name" value="RHO GUANINE EXCHANGE FACTOR-RELATED"/>
    <property type="match status" value="1"/>
</dbReference>
<reference evidence="5" key="1">
    <citation type="submission" date="2021-02" db="EMBL/GenBank/DDBJ databases">
        <authorList>
            <person name="Nowell W R."/>
        </authorList>
    </citation>
    <scope>NUCLEOTIDE SEQUENCE</scope>
</reference>
<dbReference type="InterPro" id="IPR000219">
    <property type="entry name" value="DH_dom"/>
</dbReference>
<dbReference type="Proteomes" id="UP000663829">
    <property type="component" value="Unassembled WGS sequence"/>
</dbReference>
<dbReference type="CDD" id="cd00170">
    <property type="entry name" value="SEC14"/>
    <property type="match status" value="1"/>
</dbReference>
<gene>
    <name evidence="5" type="ORF">GPM918_LOCUS14050</name>
    <name evidence="6" type="ORF">SRO942_LOCUS14050</name>
</gene>
<feature type="compositionally biased region" description="Low complexity" evidence="3">
    <location>
        <begin position="1654"/>
        <end position="1671"/>
    </location>
</feature>
<evidence type="ECO:0000259" key="4">
    <source>
        <dbReference type="PROSITE" id="PS50010"/>
    </source>
</evidence>
<dbReference type="InterPro" id="IPR035899">
    <property type="entry name" value="DBL_dom_sf"/>
</dbReference>
<dbReference type="Pfam" id="PF00435">
    <property type="entry name" value="Spectrin"/>
    <property type="match status" value="1"/>
</dbReference>
<evidence type="ECO:0000256" key="3">
    <source>
        <dbReference type="SAM" id="MobiDB-lite"/>
    </source>
</evidence>
<dbReference type="SUPFAM" id="SSF48065">
    <property type="entry name" value="DBL homology domain (DH-domain)"/>
    <property type="match status" value="1"/>
</dbReference>
<feature type="domain" description="DH" evidence="4">
    <location>
        <begin position="1303"/>
        <end position="1478"/>
    </location>
</feature>
<dbReference type="EMBL" id="CAJNOQ010003326">
    <property type="protein sequence ID" value="CAF1006794.1"/>
    <property type="molecule type" value="Genomic_DNA"/>
</dbReference>
<dbReference type="GO" id="GO:0005737">
    <property type="term" value="C:cytoplasm"/>
    <property type="evidence" value="ECO:0007669"/>
    <property type="project" value="TreeGrafter"/>
</dbReference>
<comment type="caution">
    <text evidence="5">The sequence shown here is derived from an EMBL/GenBank/DDBJ whole genome shotgun (WGS) entry which is preliminary data.</text>
</comment>
<accession>A0A814H9R2</accession>
<sequence length="1681" mass="195492">GIDKKGYPLITFPHSAPIERLNPDEIKKIITYLASIASSTNMDPKFSFIVDMRGRTWESGKAIFKALQDGFPYKIEHIYIIKPENFWEKHKISVGMSKYTQLEHTVESVESLTRDIDRNQLPTDLNGTFQYNHQNWLEFRLKLEGFVFYSKETLQKYESNYNELNLSDQSSNVRTAQDAIESHMIIYKDKLSRITIDGLINEGKNLLNMLRIPLSNNVEQQQQDNNASKSNQRAFALDYFDEARKITIVMDNLRSAKDRCYLLWHQKKVRLEQNLQLRLFEQDCDKLCNWIGESRSIILRRYTDIGNSCLEAMQHLAEHEQFTKTCLGNEAVIRRTQNVGERLISSGHYATNAIKTQMNRLNEEWKFLTTLLDNRTKILTASLQFHQKADEYLIQVPTWKHLCSLTDDITSIQSIDQLECLLQQHYRLSDNISKIYADICSDGKAIIDSVAPPQTSDDQLDFRSSARHILEIVQEILSNHRLLDFKWNQRRTYLQQRKSLLTFEYDVQQIFDWLERHGDVFLQKNVSIGRSLHRAKALLKTHSNFETVLENTKTNAEKLIAAADELYREQQEQKQTSVSSSSSPTLTDDILDLELTQAKNKIYQLAHDLDKRMQEFDGKVQKRRQILDINFLFHEHIKQLTTWLEEIQPIWANNDLLVTNGLSIDEIEQMLDKLIEQHDATIDACTTTEQEGQALLDYITEISTMSLTTTHQPCFNHLTELINSIRSKTSELETLWEMRKLRLEFYLQMENFHTSSNEVSQLLEIWSEELLKMNNGSAHIGIPVSLQNLINTTNSNTNTNNHMSVLNKSTKMDNWSQVQEHIHTRVAEVVQRGKDLLNLMEASELKLKFDDISNNNNGDNNTNNKTLSSQDQIRTLINYVNEREKKLQEMATQQQKQSAWRTQMVKLEKEANEISILVNSFEVKLSANLFFASCLAEAEKFNKDREEIQRYFDKILDRIDTIHHKTEKLLSSSTVILAENSNDLDSKSSSSSLLTSPIVFSQHTEQQRQLSLVKLEELIQRLISQRQTIILHRDDRFRLLTVQISFYKSAEQVSSTLDTLDRDYRVDEDLHEKFKTVNDNDVLTLLATRSQKLLDQKHAFLRACTLARRSSEQFHKCAHRNAANAGKSENYLKPIDTKIKNVVSILTAKENNVLIAWHSRKKLLDEYMQYISFKRNANKVLSWIHECGESYLEKHKELSDGREKTEAHSKEHAEFVRALKEKKAYVRKSVDAADTLVEKGHSYAGLIKDMCNQLDYGFNDFFRKIEQIGKEELDKDSRKSDSSLEEKLENQELTEGKKKSAKQRELIFNELLTTERAYVESLNKCIEYYLSEMRRHPDDVPEFLQNKESVLFLNIEEIYNFHKNLFLKDLERYGDSPEDVGHCFVTWAEQFQIFYVEYCKNNESCIKLLSQYRGPYFENIQHKYHTDTINSYLIKPVQRITKYEMLLQRLMACCEESKGEIKEGFDLMCSVPKKANDAMHLGYLEELEPGLTKEALGDVLLQNTFQIWDSKQLIKKGKERHVFLFETSVVIAKIPKLLARGAIRYIYKYKLMTAEICDVKEHLEAGEPCKFALFTGRSSTHDLRVTLKAADINTKQQWIMRIRELIQENALYHDISVHEANVKQQKISVNTNINNNDRRSQEYDNTLDECENISRGGSVSSMTTGSFSSSGQQLNTVDKTE</sequence>
<evidence type="ECO:0000313" key="6">
    <source>
        <dbReference type="EMBL" id="CAF3778013.1"/>
    </source>
</evidence>
<dbReference type="Proteomes" id="UP000681722">
    <property type="component" value="Unassembled WGS sequence"/>
</dbReference>
<keyword evidence="7" id="KW-1185">Reference proteome</keyword>
<name>A0A814H9R2_9BILA</name>
<dbReference type="InterPro" id="IPR036865">
    <property type="entry name" value="CRAL-TRIO_dom_sf"/>
</dbReference>
<protein>
    <recommendedName>
        <fullName evidence="4">DH domain-containing protein</fullName>
    </recommendedName>
</protein>
<feature type="non-terminal residue" evidence="5">
    <location>
        <position position="1"/>
    </location>
</feature>
<feature type="region of interest" description="Disordered" evidence="3">
    <location>
        <begin position="1273"/>
        <end position="1296"/>
    </location>
</feature>
<dbReference type="SUPFAM" id="SSF46966">
    <property type="entry name" value="Spectrin repeat"/>
    <property type="match status" value="3"/>
</dbReference>
<dbReference type="SMART" id="SM00325">
    <property type="entry name" value="RhoGEF"/>
    <property type="match status" value="1"/>
</dbReference>
<dbReference type="Gene3D" id="1.20.900.10">
    <property type="entry name" value="Dbl homology (DH) domain"/>
    <property type="match status" value="1"/>
</dbReference>
<dbReference type="Gene3D" id="1.20.58.60">
    <property type="match status" value="4"/>
</dbReference>
<dbReference type="PROSITE" id="PS50010">
    <property type="entry name" value="DH_2"/>
    <property type="match status" value="1"/>
</dbReference>
<dbReference type="Pfam" id="PF13716">
    <property type="entry name" value="CRAL_TRIO_2"/>
    <property type="match status" value="1"/>
</dbReference>
<dbReference type="SMART" id="SM00150">
    <property type="entry name" value="SPEC"/>
    <property type="match status" value="3"/>
</dbReference>
<dbReference type="EMBL" id="CAJOBC010003326">
    <property type="protein sequence ID" value="CAF3778013.1"/>
    <property type="molecule type" value="Genomic_DNA"/>
</dbReference>
<dbReference type="InterPro" id="IPR055251">
    <property type="entry name" value="SOS1_NGEF_PH"/>
</dbReference>
<feature type="region of interest" description="Disordered" evidence="3">
    <location>
        <begin position="1654"/>
        <end position="1681"/>
    </location>
</feature>
<evidence type="ECO:0000256" key="1">
    <source>
        <dbReference type="ARBA" id="ARBA00022658"/>
    </source>
</evidence>
<dbReference type="InterPro" id="IPR051336">
    <property type="entry name" value="RhoGEF_Guanine_NuclExch_SF"/>
</dbReference>
<dbReference type="InterPro" id="IPR018159">
    <property type="entry name" value="Spectrin/alpha-actinin"/>
</dbReference>
<dbReference type="OrthoDB" id="10256089at2759"/>
<evidence type="ECO:0000313" key="5">
    <source>
        <dbReference type="EMBL" id="CAF1006794.1"/>
    </source>
</evidence>
<organism evidence="5 7">
    <name type="scientific">Didymodactylos carnosus</name>
    <dbReference type="NCBI Taxonomy" id="1234261"/>
    <lineage>
        <taxon>Eukaryota</taxon>
        <taxon>Metazoa</taxon>
        <taxon>Spiralia</taxon>
        <taxon>Gnathifera</taxon>
        <taxon>Rotifera</taxon>
        <taxon>Eurotatoria</taxon>
        <taxon>Bdelloidea</taxon>
        <taxon>Philodinida</taxon>
        <taxon>Philodinidae</taxon>
        <taxon>Didymodactylos</taxon>
    </lineage>
</organism>
<dbReference type="CDD" id="cd00176">
    <property type="entry name" value="SPEC"/>
    <property type="match status" value="1"/>
</dbReference>